<dbReference type="EMBL" id="KB445560">
    <property type="protein sequence ID" value="EMC93258.1"/>
    <property type="molecule type" value="Genomic_DNA"/>
</dbReference>
<protein>
    <recommendedName>
        <fullName evidence="1">MOSC domain-containing protein</fullName>
    </recommendedName>
</protein>
<gene>
    <name evidence="2" type="ORF">BAUCODRAFT_40583</name>
</gene>
<dbReference type="GeneID" id="19114003"/>
<dbReference type="PANTHER" id="PTHR14237">
    <property type="entry name" value="MOLYBDOPTERIN COFACTOR SULFURASE MOSC"/>
    <property type="match status" value="1"/>
</dbReference>
<sequence length="381" mass="42665">PRGCRRLGLRGKSNLNRQVQQTGTAEDARPIVKALFTYPIKSCRGVELPASEVESSGLRYDRLFCFAQQLPRSEKDKAAGEDRWRFITQREFPKLALLQTELWIPEPKRQPPTAKGFDWAAQGGCVVISFPHEPSLNALGLRTQRVNIVIPLTPTSQRAEAKGYSYEQLSIWEDAARALNMTKEIDKSDLQKLAQFIGVRNPLALFRVDDSNKRPVTRCLPKDASGNDFRVGFGDAFPVNLMGLASVKAIDDSLPSDTSAKGQLDPTRFRANFYITGTAPFTEDTWKKITVGRRIGRNDKGLFECDAEYHVACRTARCKLPNVDQDTGVKDRNEPYTTLSKTRKVDTGAYPHPCLGMQTIPMFERGIIRVGDEVQILETGE</sequence>
<feature type="non-terminal residue" evidence="2">
    <location>
        <position position="381"/>
    </location>
</feature>
<name>M2MP53_BAUPA</name>
<dbReference type="eggNOG" id="KOG2362">
    <property type="taxonomic scope" value="Eukaryota"/>
</dbReference>
<dbReference type="Pfam" id="PF03473">
    <property type="entry name" value="MOSC"/>
    <property type="match status" value="1"/>
</dbReference>
<reference evidence="2 3" key="1">
    <citation type="journal article" date="2012" name="PLoS Pathog.">
        <title>Diverse lifestyles and strategies of plant pathogenesis encoded in the genomes of eighteen Dothideomycetes fungi.</title>
        <authorList>
            <person name="Ohm R.A."/>
            <person name="Feau N."/>
            <person name="Henrissat B."/>
            <person name="Schoch C.L."/>
            <person name="Horwitz B.A."/>
            <person name="Barry K.W."/>
            <person name="Condon B.J."/>
            <person name="Copeland A.C."/>
            <person name="Dhillon B."/>
            <person name="Glaser F."/>
            <person name="Hesse C.N."/>
            <person name="Kosti I."/>
            <person name="LaButti K."/>
            <person name="Lindquist E.A."/>
            <person name="Lucas S."/>
            <person name="Salamov A.A."/>
            <person name="Bradshaw R.E."/>
            <person name="Ciuffetti L."/>
            <person name="Hamelin R.C."/>
            <person name="Kema G.H.J."/>
            <person name="Lawrence C."/>
            <person name="Scott J.A."/>
            <person name="Spatafora J.W."/>
            <person name="Turgeon B.G."/>
            <person name="de Wit P.J.G.M."/>
            <person name="Zhong S."/>
            <person name="Goodwin S.B."/>
            <person name="Grigoriev I.V."/>
        </authorList>
    </citation>
    <scope>NUCLEOTIDE SEQUENCE [LARGE SCALE GENOMIC DNA]</scope>
    <source>
        <strain evidence="2 3">UAMH 10762</strain>
    </source>
</reference>
<dbReference type="SUPFAM" id="SSF50800">
    <property type="entry name" value="PK beta-barrel domain-like"/>
    <property type="match status" value="1"/>
</dbReference>
<dbReference type="RefSeq" id="XP_007679309.1">
    <property type="nucleotide sequence ID" value="XM_007681119.1"/>
</dbReference>
<dbReference type="HOGENOM" id="CLU_028286_7_1_1"/>
<dbReference type="InterPro" id="IPR011037">
    <property type="entry name" value="Pyrv_Knase-like_insert_dom_sf"/>
</dbReference>
<dbReference type="Proteomes" id="UP000011761">
    <property type="component" value="Unassembled WGS sequence"/>
</dbReference>
<dbReference type="GO" id="GO:0030151">
    <property type="term" value="F:molybdenum ion binding"/>
    <property type="evidence" value="ECO:0007669"/>
    <property type="project" value="InterPro"/>
</dbReference>
<proteinExistence type="predicted"/>
<accession>M2MP53</accession>
<organism evidence="2 3">
    <name type="scientific">Baudoinia panamericana (strain UAMH 10762)</name>
    <name type="common">Angels' share fungus</name>
    <name type="synonym">Baudoinia compniacensis (strain UAMH 10762)</name>
    <dbReference type="NCBI Taxonomy" id="717646"/>
    <lineage>
        <taxon>Eukaryota</taxon>
        <taxon>Fungi</taxon>
        <taxon>Dikarya</taxon>
        <taxon>Ascomycota</taxon>
        <taxon>Pezizomycotina</taxon>
        <taxon>Dothideomycetes</taxon>
        <taxon>Dothideomycetidae</taxon>
        <taxon>Mycosphaerellales</taxon>
        <taxon>Teratosphaeriaceae</taxon>
        <taxon>Baudoinia</taxon>
    </lineage>
</organism>
<dbReference type="OMA" id="VYTACRT"/>
<dbReference type="GO" id="GO:0030170">
    <property type="term" value="F:pyridoxal phosphate binding"/>
    <property type="evidence" value="ECO:0007669"/>
    <property type="project" value="InterPro"/>
</dbReference>
<dbReference type="AlphaFoldDB" id="M2MP53"/>
<evidence type="ECO:0000259" key="1">
    <source>
        <dbReference type="PROSITE" id="PS51340"/>
    </source>
</evidence>
<evidence type="ECO:0000313" key="2">
    <source>
        <dbReference type="EMBL" id="EMC93258.1"/>
    </source>
</evidence>
<dbReference type="GO" id="GO:0003824">
    <property type="term" value="F:catalytic activity"/>
    <property type="evidence" value="ECO:0007669"/>
    <property type="project" value="InterPro"/>
</dbReference>
<dbReference type="InterPro" id="IPR005302">
    <property type="entry name" value="MoCF_Sase_C"/>
</dbReference>
<evidence type="ECO:0000313" key="3">
    <source>
        <dbReference type="Proteomes" id="UP000011761"/>
    </source>
</evidence>
<keyword evidence="3" id="KW-1185">Reference proteome</keyword>
<feature type="non-terminal residue" evidence="2">
    <location>
        <position position="1"/>
    </location>
</feature>
<dbReference type="PANTHER" id="PTHR14237:SF23">
    <property type="entry name" value="MOSC DOMAIN PROTEIN (AFU_ORTHOLOGUE AFUA_7G05900)"/>
    <property type="match status" value="1"/>
</dbReference>
<dbReference type="InterPro" id="IPR005303">
    <property type="entry name" value="MOCOS_middle"/>
</dbReference>
<feature type="domain" description="MOSC" evidence="1">
    <location>
        <begin position="214"/>
        <end position="377"/>
    </location>
</feature>
<dbReference type="KEGG" id="bcom:BAUCODRAFT_40583"/>
<dbReference type="STRING" id="717646.M2MP53"/>
<dbReference type="Pfam" id="PF03476">
    <property type="entry name" value="MOSC_N"/>
    <property type="match status" value="1"/>
</dbReference>
<dbReference type="OrthoDB" id="17255at2759"/>
<dbReference type="PROSITE" id="PS51340">
    <property type="entry name" value="MOSC"/>
    <property type="match status" value="1"/>
</dbReference>